<sequence length="76" mass="8305">MDRIGVIYRNLPASQPPPLSSLQAAAAAPLRRKIVSGQFDEENPSAQISSRLLVQGDKGVSYPIMDRIGVIYRNLP</sequence>
<protein>
    <submittedName>
        <fullName evidence="1">Uncharacterized protein</fullName>
    </submittedName>
</protein>
<organism evidence="1 2">
    <name type="scientific">Dorcoceras hygrometricum</name>
    <dbReference type="NCBI Taxonomy" id="472368"/>
    <lineage>
        <taxon>Eukaryota</taxon>
        <taxon>Viridiplantae</taxon>
        <taxon>Streptophyta</taxon>
        <taxon>Embryophyta</taxon>
        <taxon>Tracheophyta</taxon>
        <taxon>Spermatophyta</taxon>
        <taxon>Magnoliopsida</taxon>
        <taxon>eudicotyledons</taxon>
        <taxon>Gunneridae</taxon>
        <taxon>Pentapetalae</taxon>
        <taxon>asterids</taxon>
        <taxon>lamiids</taxon>
        <taxon>Lamiales</taxon>
        <taxon>Gesneriaceae</taxon>
        <taxon>Didymocarpoideae</taxon>
        <taxon>Trichosporeae</taxon>
        <taxon>Loxocarpinae</taxon>
        <taxon>Dorcoceras</taxon>
    </lineage>
</organism>
<evidence type="ECO:0000313" key="2">
    <source>
        <dbReference type="Proteomes" id="UP000250235"/>
    </source>
</evidence>
<dbReference type="Proteomes" id="UP000250235">
    <property type="component" value="Unassembled WGS sequence"/>
</dbReference>
<gene>
    <name evidence="1" type="ORF">F511_43215</name>
</gene>
<reference evidence="1 2" key="1">
    <citation type="journal article" date="2015" name="Proc. Natl. Acad. Sci. U.S.A.">
        <title>The resurrection genome of Boea hygrometrica: A blueprint for survival of dehydration.</title>
        <authorList>
            <person name="Xiao L."/>
            <person name="Yang G."/>
            <person name="Zhang L."/>
            <person name="Yang X."/>
            <person name="Zhao S."/>
            <person name="Ji Z."/>
            <person name="Zhou Q."/>
            <person name="Hu M."/>
            <person name="Wang Y."/>
            <person name="Chen M."/>
            <person name="Xu Y."/>
            <person name="Jin H."/>
            <person name="Xiao X."/>
            <person name="Hu G."/>
            <person name="Bao F."/>
            <person name="Hu Y."/>
            <person name="Wan P."/>
            <person name="Li L."/>
            <person name="Deng X."/>
            <person name="Kuang T."/>
            <person name="Xiang C."/>
            <person name="Zhu J.K."/>
            <person name="Oliver M.J."/>
            <person name="He Y."/>
        </authorList>
    </citation>
    <scope>NUCLEOTIDE SEQUENCE [LARGE SCALE GENOMIC DNA]</scope>
    <source>
        <strain evidence="2">cv. XS01</strain>
    </source>
</reference>
<evidence type="ECO:0000313" key="1">
    <source>
        <dbReference type="EMBL" id="KZV53956.1"/>
    </source>
</evidence>
<dbReference type="AlphaFoldDB" id="A0A2Z7D9P1"/>
<proteinExistence type="predicted"/>
<accession>A0A2Z7D9P1</accession>
<name>A0A2Z7D9P1_9LAMI</name>
<dbReference type="EMBL" id="KQ989796">
    <property type="protein sequence ID" value="KZV53956.1"/>
    <property type="molecule type" value="Genomic_DNA"/>
</dbReference>
<keyword evidence="2" id="KW-1185">Reference proteome</keyword>